<feature type="domain" description="LysM" evidence="1">
    <location>
        <begin position="157"/>
        <end position="201"/>
    </location>
</feature>
<dbReference type="SUPFAM" id="SSF51261">
    <property type="entry name" value="Duplicated hybrid motif"/>
    <property type="match status" value="1"/>
</dbReference>
<sequence>MGSGLNAVKISTFFILGPALLVSVLLPVKSEASVFSFISSLFSSVSASAEAEKEQPNSQNLALLQATISPNLDASSTKNEIVIVGGTSLSSETVTSPETKNLSDDQISVYVVHSGDTLPAIAKMFGVSVNTIRWANNLSGNTITIGQTLVILPISGIQHTVKSGDTLTSIAKQYKGDLDEILQYNNLNIDAKLSIGDVIVIPDGEISVSVAKPAGGSGKSSQPTYAGYYMRPIVGGVKTQGIHGNNGVDLASSYGSNILASADGQVIVAKTTGWNGGYGLYIVIKHGNGTQTLYSHLSKVLVGVGDSVTQGQVIGKMGSTGRSTGVHLHFEVRGARNPF</sequence>
<reference evidence="2 3" key="1">
    <citation type="journal article" date="2016" name="Nat. Commun.">
        <title>Thousands of microbial genomes shed light on interconnected biogeochemical processes in an aquifer system.</title>
        <authorList>
            <person name="Anantharaman K."/>
            <person name="Brown C.T."/>
            <person name="Hug L.A."/>
            <person name="Sharon I."/>
            <person name="Castelle C.J."/>
            <person name="Probst A.J."/>
            <person name="Thomas B.C."/>
            <person name="Singh A."/>
            <person name="Wilkins M.J."/>
            <person name="Karaoz U."/>
            <person name="Brodie E.L."/>
            <person name="Williams K.H."/>
            <person name="Hubbard S.S."/>
            <person name="Banfield J.F."/>
        </authorList>
    </citation>
    <scope>NUCLEOTIDE SEQUENCE [LARGE SCALE GENOMIC DNA]</scope>
</reference>
<evidence type="ECO:0000313" key="3">
    <source>
        <dbReference type="Proteomes" id="UP000176558"/>
    </source>
</evidence>
<evidence type="ECO:0000259" key="1">
    <source>
        <dbReference type="PROSITE" id="PS51782"/>
    </source>
</evidence>
<comment type="caution">
    <text evidence="2">The sequence shown here is derived from an EMBL/GenBank/DDBJ whole genome shotgun (WGS) entry which is preliminary data.</text>
</comment>
<dbReference type="PANTHER" id="PTHR21666">
    <property type="entry name" value="PEPTIDASE-RELATED"/>
    <property type="match status" value="1"/>
</dbReference>
<dbReference type="InterPro" id="IPR036779">
    <property type="entry name" value="LysM_dom_sf"/>
</dbReference>
<dbReference type="Gene3D" id="3.10.350.10">
    <property type="entry name" value="LysM domain"/>
    <property type="match status" value="2"/>
</dbReference>
<dbReference type="InterPro" id="IPR011055">
    <property type="entry name" value="Dup_hybrid_motif"/>
</dbReference>
<name>A0A1G2UR03_9BACT</name>
<dbReference type="InterPro" id="IPR050570">
    <property type="entry name" value="Cell_wall_metabolism_enzyme"/>
</dbReference>
<gene>
    <name evidence="2" type="ORF">A3G99_03265</name>
</gene>
<dbReference type="CDD" id="cd00118">
    <property type="entry name" value="LysM"/>
    <property type="match status" value="2"/>
</dbReference>
<protein>
    <recommendedName>
        <fullName evidence="1">LysM domain-containing protein</fullName>
    </recommendedName>
</protein>
<dbReference type="PANTHER" id="PTHR21666:SF270">
    <property type="entry name" value="MUREIN HYDROLASE ACTIVATOR ENVC"/>
    <property type="match status" value="1"/>
</dbReference>
<dbReference type="InterPro" id="IPR016047">
    <property type="entry name" value="M23ase_b-sheet_dom"/>
</dbReference>
<dbReference type="EMBL" id="MHWT01000027">
    <property type="protein sequence ID" value="OHB11825.1"/>
    <property type="molecule type" value="Genomic_DNA"/>
</dbReference>
<feature type="domain" description="LysM" evidence="1">
    <location>
        <begin position="108"/>
        <end position="151"/>
    </location>
</feature>
<dbReference type="CDD" id="cd12797">
    <property type="entry name" value="M23_peptidase"/>
    <property type="match status" value="1"/>
</dbReference>
<dbReference type="PROSITE" id="PS51782">
    <property type="entry name" value="LYSM"/>
    <property type="match status" value="2"/>
</dbReference>
<dbReference type="Gene3D" id="2.70.70.10">
    <property type="entry name" value="Glucose Permease (Domain IIA)"/>
    <property type="match status" value="1"/>
</dbReference>
<dbReference type="Proteomes" id="UP000176558">
    <property type="component" value="Unassembled WGS sequence"/>
</dbReference>
<evidence type="ECO:0000313" key="2">
    <source>
        <dbReference type="EMBL" id="OHB11825.1"/>
    </source>
</evidence>
<dbReference type="GO" id="GO:0004222">
    <property type="term" value="F:metalloendopeptidase activity"/>
    <property type="evidence" value="ECO:0007669"/>
    <property type="project" value="TreeGrafter"/>
</dbReference>
<dbReference type="AlphaFoldDB" id="A0A1G2UR03"/>
<dbReference type="InterPro" id="IPR018392">
    <property type="entry name" value="LysM"/>
</dbReference>
<proteinExistence type="predicted"/>
<accession>A0A1G2UR03</accession>
<organism evidence="2 3">
    <name type="scientific">Candidatus Zambryskibacteria bacterium RIFCSPLOWO2_12_FULL_39_23</name>
    <dbReference type="NCBI Taxonomy" id="1802776"/>
    <lineage>
        <taxon>Bacteria</taxon>
        <taxon>Candidatus Zambryskiibacteriota</taxon>
    </lineage>
</organism>
<dbReference type="Pfam" id="PF01476">
    <property type="entry name" value="LysM"/>
    <property type="match status" value="2"/>
</dbReference>
<dbReference type="Pfam" id="PF01551">
    <property type="entry name" value="Peptidase_M23"/>
    <property type="match status" value="1"/>
</dbReference>
<dbReference type="SMART" id="SM00257">
    <property type="entry name" value="LysM"/>
    <property type="match status" value="2"/>
</dbReference>